<gene>
    <name evidence="5" type="ORF">EG244_13395</name>
</gene>
<sequence length="170" mass="17507">MMTCRTLCLALSLSAAPFGFAAAQTEVPFQAGSEAATGTAQLTPAKGGVLLGIKLEGMPPSSWLALHIHQNPACDHAGGHEAAGGHFNPGNVEHGWLSETGPHAGDLPNIRSDAEGRVEVEVFAPLVTWEAGEATIQGRALIVHAKADDYKTQPSGDAGKRLACAVIPAP</sequence>
<name>A0A3P3DG14_9RHOB</name>
<accession>A0A3P3DG14</accession>
<dbReference type="InterPro" id="IPR036423">
    <property type="entry name" value="SOD-like_Cu/Zn_dom_sf"/>
</dbReference>
<comment type="function">
    <text evidence="2">Destroys radicals which are normally produced within the cells and which are toxic to biological systems.</text>
</comment>
<dbReference type="InterPro" id="IPR024134">
    <property type="entry name" value="SOD_Cu/Zn_/chaperone"/>
</dbReference>
<dbReference type="AlphaFoldDB" id="A0A3P3DG14"/>
<evidence type="ECO:0000313" key="6">
    <source>
        <dbReference type="Proteomes" id="UP000282125"/>
    </source>
</evidence>
<dbReference type="OrthoDB" id="5431326at2"/>
<dbReference type="EMBL" id="RRAZ01000019">
    <property type="protein sequence ID" value="RRH73209.1"/>
    <property type="molecule type" value="Genomic_DNA"/>
</dbReference>
<comment type="cofactor">
    <cofactor evidence="2">
        <name>Cu cation</name>
        <dbReference type="ChEBI" id="CHEBI:23378"/>
    </cofactor>
    <text evidence="2">Binds 1 copper ion per subunit.</text>
</comment>
<dbReference type="Pfam" id="PF00080">
    <property type="entry name" value="Sod_Cu"/>
    <property type="match status" value="1"/>
</dbReference>
<dbReference type="GO" id="GO:0004784">
    <property type="term" value="F:superoxide dismutase activity"/>
    <property type="evidence" value="ECO:0007669"/>
    <property type="project" value="UniProtKB-EC"/>
</dbReference>
<dbReference type="InterPro" id="IPR001424">
    <property type="entry name" value="SOD_Cu_Zn_dom"/>
</dbReference>
<dbReference type="GO" id="GO:0005507">
    <property type="term" value="F:copper ion binding"/>
    <property type="evidence" value="ECO:0007669"/>
    <property type="project" value="InterPro"/>
</dbReference>
<reference evidence="5 6" key="1">
    <citation type="submission" date="2018-11" db="EMBL/GenBank/DDBJ databases">
        <title>Gemmobacter sp. nov., YIM 102744-1 draft genome.</title>
        <authorList>
            <person name="Li G."/>
            <person name="Jiang Y."/>
        </authorList>
    </citation>
    <scope>NUCLEOTIDE SEQUENCE [LARGE SCALE GENOMIC DNA]</scope>
    <source>
        <strain evidence="5 6">YIM 102744-1</strain>
    </source>
</reference>
<protein>
    <recommendedName>
        <fullName evidence="2">Superoxide dismutase [Cu-Zn]</fullName>
        <ecNumber evidence="2">1.15.1.1</ecNumber>
    </recommendedName>
</protein>
<dbReference type="Proteomes" id="UP000282125">
    <property type="component" value="Unassembled WGS sequence"/>
</dbReference>
<feature type="signal peptide" evidence="3">
    <location>
        <begin position="1"/>
        <end position="21"/>
    </location>
</feature>
<evidence type="ECO:0000256" key="1">
    <source>
        <dbReference type="ARBA" id="ARBA00010457"/>
    </source>
</evidence>
<keyword evidence="2" id="KW-0186">Copper</keyword>
<keyword evidence="2" id="KW-0862">Zinc</keyword>
<organism evidence="5 6">
    <name type="scientific">Falsigemmobacter faecalis</name>
    <dbReference type="NCBI Taxonomy" id="2488730"/>
    <lineage>
        <taxon>Bacteria</taxon>
        <taxon>Pseudomonadati</taxon>
        <taxon>Pseudomonadota</taxon>
        <taxon>Alphaproteobacteria</taxon>
        <taxon>Rhodobacterales</taxon>
        <taxon>Paracoccaceae</taxon>
        <taxon>Falsigemmobacter</taxon>
    </lineage>
</organism>
<dbReference type="PRINTS" id="PR00068">
    <property type="entry name" value="CUZNDISMTASE"/>
</dbReference>
<dbReference type="SUPFAM" id="SSF49329">
    <property type="entry name" value="Cu,Zn superoxide dismutase-like"/>
    <property type="match status" value="1"/>
</dbReference>
<keyword evidence="2" id="KW-0560">Oxidoreductase</keyword>
<evidence type="ECO:0000259" key="4">
    <source>
        <dbReference type="Pfam" id="PF00080"/>
    </source>
</evidence>
<evidence type="ECO:0000256" key="3">
    <source>
        <dbReference type="SAM" id="SignalP"/>
    </source>
</evidence>
<evidence type="ECO:0000313" key="5">
    <source>
        <dbReference type="EMBL" id="RRH73209.1"/>
    </source>
</evidence>
<dbReference type="PROSITE" id="PS00332">
    <property type="entry name" value="SOD_CU_ZN_2"/>
    <property type="match status" value="1"/>
</dbReference>
<comment type="cofactor">
    <cofactor evidence="2">
        <name>Zn(2+)</name>
        <dbReference type="ChEBI" id="CHEBI:29105"/>
    </cofactor>
    <text evidence="2">Binds 1 zinc ion per subunit.</text>
</comment>
<feature type="domain" description="Superoxide dismutase copper/zinc binding" evidence="4">
    <location>
        <begin position="37"/>
        <end position="167"/>
    </location>
</feature>
<dbReference type="InterPro" id="IPR018152">
    <property type="entry name" value="SOD_Cu/Zn_BS"/>
</dbReference>
<keyword evidence="3" id="KW-0732">Signal</keyword>
<feature type="chain" id="PRO_5018120839" description="Superoxide dismutase [Cu-Zn]" evidence="3">
    <location>
        <begin position="22"/>
        <end position="170"/>
    </location>
</feature>
<comment type="catalytic activity">
    <reaction evidence="2">
        <text>2 superoxide + 2 H(+) = H2O2 + O2</text>
        <dbReference type="Rhea" id="RHEA:20696"/>
        <dbReference type="ChEBI" id="CHEBI:15378"/>
        <dbReference type="ChEBI" id="CHEBI:15379"/>
        <dbReference type="ChEBI" id="CHEBI:16240"/>
        <dbReference type="ChEBI" id="CHEBI:18421"/>
        <dbReference type="EC" id="1.15.1.1"/>
    </reaction>
</comment>
<comment type="similarity">
    <text evidence="1 2">Belongs to the Cu-Zn superoxide dismutase family.</text>
</comment>
<evidence type="ECO:0000256" key="2">
    <source>
        <dbReference type="RuleBase" id="RU000393"/>
    </source>
</evidence>
<dbReference type="PANTHER" id="PTHR10003">
    <property type="entry name" value="SUPEROXIDE DISMUTASE CU-ZN -RELATED"/>
    <property type="match status" value="1"/>
</dbReference>
<comment type="caution">
    <text evidence="5">The sequence shown here is derived from an EMBL/GenBank/DDBJ whole genome shotgun (WGS) entry which is preliminary data.</text>
</comment>
<dbReference type="CDD" id="cd00305">
    <property type="entry name" value="Cu-Zn_Superoxide_Dismutase"/>
    <property type="match status" value="1"/>
</dbReference>
<dbReference type="EC" id="1.15.1.1" evidence="2"/>
<dbReference type="RefSeq" id="WP_124965499.1">
    <property type="nucleotide sequence ID" value="NZ_RRAZ01000019.1"/>
</dbReference>
<keyword evidence="6" id="KW-1185">Reference proteome</keyword>
<keyword evidence="2" id="KW-0479">Metal-binding</keyword>
<dbReference type="Gene3D" id="2.60.40.200">
    <property type="entry name" value="Superoxide dismutase, copper/zinc binding domain"/>
    <property type="match status" value="1"/>
</dbReference>
<proteinExistence type="inferred from homology"/>